<dbReference type="InterPro" id="IPR044974">
    <property type="entry name" value="Disease_R_plants"/>
</dbReference>
<dbReference type="PANTHER" id="PTHR11017">
    <property type="entry name" value="LEUCINE-RICH REPEAT-CONTAINING PROTEIN"/>
    <property type="match status" value="1"/>
</dbReference>
<dbReference type="AlphaFoldDB" id="A0A8K0HBR1"/>
<reference evidence="2" key="1">
    <citation type="submission" date="2020-03" db="EMBL/GenBank/DDBJ databases">
        <title>A high-quality chromosome-level genome assembly of a woody plant with both climbing and erect habits, Rhamnella rubrinervis.</title>
        <authorList>
            <person name="Lu Z."/>
            <person name="Yang Y."/>
            <person name="Zhu X."/>
            <person name="Sun Y."/>
        </authorList>
    </citation>
    <scope>NUCLEOTIDE SEQUENCE</scope>
    <source>
        <strain evidence="2">BYM</strain>
        <tissue evidence="2">Leaf</tissue>
    </source>
</reference>
<accession>A0A8K0HBR1</accession>
<dbReference type="SUPFAM" id="SSF52058">
    <property type="entry name" value="L domain-like"/>
    <property type="match status" value="1"/>
</dbReference>
<sequence>MGIITKKVTLSLLLVAMVFMATFVPPAVGKCETATANDGSVATTGKELSLPRSMLEELELSSNDGCSGSSCNILNDPCCSGCSCLPVGLLVGVCVGSSLSSLKKLRLLPIETDADYAYVRLNIVVDCLPCLDGLRHYDVPELPNNLQYLDWDGFSYNRLPSSFQPLKLIQLKLWQSNIKHLWSNCMKPLYSLKVIDLSYSKSFTKFEDFKVVPNLEKLIRRAGCCRLSKIHPSIEHLTNLILLNLHGCTSLKKLLKEINGLTRLQTLKLGDCFDVEINCMANLLTTLEHGDCLDLGILQCRFFGDGPELPENLQYLDLSRFPHNKLPSGLISSLIDLFN</sequence>
<dbReference type="PANTHER" id="PTHR11017:SF527">
    <property type="entry name" value="TMV RESISTANCE PROTEIN N-LIKE"/>
    <property type="match status" value="1"/>
</dbReference>
<dbReference type="Proteomes" id="UP000796880">
    <property type="component" value="Unassembled WGS sequence"/>
</dbReference>
<proteinExistence type="predicted"/>
<protein>
    <submittedName>
        <fullName evidence="2">Uncharacterized protein</fullName>
    </submittedName>
</protein>
<feature type="signal peptide" evidence="1">
    <location>
        <begin position="1"/>
        <end position="29"/>
    </location>
</feature>
<evidence type="ECO:0000256" key="1">
    <source>
        <dbReference type="SAM" id="SignalP"/>
    </source>
</evidence>
<comment type="caution">
    <text evidence="2">The sequence shown here is derived from an EMBL/GenBank/DDBJ whole genome shotgun (WGS) entry which is preliminary data.</text>
</comment>
<dbReference type="GO" id="GO:0006952">
    <property type="term" value="P:defense response"/>
    <property type="evidence" value="ECO:0007669"/>
    <property type="project" value="InterPro"/>
</dbReference>
<keyword evidence="1" id="KW-0732">Signal</keyword>
<dbReference type="EMBL" id="VOIH02000004">
    <property type="protein sequence ID" value="KAF3449657.1"/>
    <property type="molecule type" value="Genomic_DNA"/>
</dbReference>
<feature type="chain" id="PRO_5035443800" evidence="1">
    <location>
        <begin position="30"/>
        <end position="339"/>
    </location>
</feature>
<evidence type="ECO:0000313" key="3">
    <source>
        <dbReference type="Proteomes" id="UP000796880"/>
    </source>
</evidence>
<name>A0A8K0HBR1_9ROSA</name>
<dbReference type="InterPro" id="IPR032675">
    <property type="entry name" value="LRR_dom_sf"/>
</dbReference>
<dbReference type="OrthoDB" id="1303433at2759"/>
<evidence type="ECO:0000313" key="2">
    <source>
        <dbReference type="EMBL" id="KAF3449657.1"/>
    </source>
</evidence>
<gene>
    <name evidence="2" type="ORF">FNV43_RR10388</name>
</gene>
<organism evidence="2 3">
    <name type="scientific">Rhamnella rubrinervis</name>
    <dbReference type="NCBI Taxonomy" id="2594499"/>
    <lineage>
        <taxon>Eukaryota</taxon>
        <taxon>Viridiplantae</taxon>
        <taxon>Streptophyta</taxon>
        <taxon>Embryophyta</taxon>
        <taxon>Tracheophyta</taxon>
        <taxon>Spermatophyta</taxon>
        <taxon>Magnoliopsida</taxon>
        <taxon>eudicotyledons</taxon>
        <taxon>Gunneridae</taxon>
        <taxon>Pentapetalae</taxon>
        <taxon>rosids</taxon>
        <taxon>fabids</taxon>
        <taxon>Rosales</taxon>
        <taxon>Rhamnaceae</taxon>
        <taxon>rhamnoid group</taxon>
        <taxon>Rhamneae</taxon>
        <taxon>Rhamnella</taxon>
    </lineage>
</organism>
<dbReference type="Gene3D" id="3.80.10.10">
    <property type="entry name" value="Ribonuclease Inhibitor"/>
    <property type="match status" value="1"/>
</dbReference>
<keyword evidence="3" id="KW-1185">Reference proteome</keyword>